<dbReference type="VEuPathDB" id="AmoebaDB:EIN_333930"/>
<protein>
    <recommendedName>
        <fullName evidence="4">MD-2-related lipid-recognition domain-containing protein</fullName>
    </recommendedName>
</protein>
<proteinExistence type="predicted"/>
<sequence length="144" mass="16673">MMFLCVLIFATTYAQPGTIDVKQCPDIHYTPSILINKLEYDQYPYLDDTTYMFKINVTIPTEKATMTWFLEYYWGTLYIASYGYEDVDLCGKVPMGCPLTIGEYGFSAEAKVKDVALAGWYLLNIHFSTLIEEFGCYQGWIYLY</sequence>
<organism evidence="2 3">
    <name type="scientific">Entamoeba invadens IP1</name>
    <dbReference type="NCBI Taxonomy" id="370355"/>
    <lineage>
        <taxon>Eukaryota</taxon>
        <taxon>Amoebozoa</taxon>
        <taxon>Evosea</taxon>
        <taxon>Archamoebae</taxon>
        <taxon>Mastigamoebida</taxon>
        <taxon>Entamoebidae</taxon>
        <taxon>Entamoeba</taxon>
    </lineage>
</organism>
<gene>
    <name evidence="2" type="ORF">EIN_333930</name>
</gene>
<evidence type="ECO:0000313" key="3">
    <source>
        <dbReference type="Proteomes" id="UP000014680"/>
    </source>
</evidence>
<name>A0A0A1UB62_ENTIV</name>
<keyword evidence="1" id="KW-0732">Signal</keyword>
<dbReference type="KEGG" id="eiv:EIN_333930"/>
<evidence type="ECO:0000256" key="1">
    <source>
        <dbReference type="SAM" id="SignalP"/>
    </source>
</evidence>
<dbReference type="EMBL" id="KB206369">
    <property type="protein sequence ID" value="ELP92426.1"/>
    <property type="molecule type" value="Genomic_DNA"/>
</dbReference>
<evidence type="ECO:0000313" key="2">
    <source>
        <dbReference type="EMBL" id="ELP92426.1"/>
    </source>
</evidence>
<accession>A0A0A1UB62</accession>
<dbReference type="InterPro" id="IPR014756">
    <property type="entry name" value="Ig_E-set"/>
</dbReference>
<dbReference type="Proteomes" id="UP000014680">
    <property type="component" value="Unassembled WGS sequence"/>
</dbReference>
<dbReference type="GeneID" id="14891409"/>
<dbReference type="RefSeq" id="XP_004259197.1">
    <property type="nucleotide sequence ID" value="XM_004259149.1"/>
</dbReference>
<keyword evidence="3" id="KW-1185">Reference proteome</keyword>
<dbReference type="SUPFAM" id="SSF81296">
    <property type="entry name" value="E set domains"/>
    <property type="match status" value="1"/>
</dbReference>
<dbReference type="AlphaFoldDB" id="A0A0A1UB62"/>
<reference evidence="2 3" key="1">
    <citation type="submission" date="2012-10" db="EMBL/GenBank/DDBJ databases">
        <authorList>
            <person name="Zafar N."/>
            <person name="Inman J."/>
            <person name="Hall N."/>
            <person name="Lorenzi H."/>
            <person name="Caler E."/>
        </authorList>
    </citation>
    <scope>NUCLEOTIDE SEQUENCE [LARGE SCALE GENOMIC DNA]</scope>
    <source>
        <strain evidence="2 3">IP1</strain>
    </source>
</reference>
<evidence type="ECO:0008006" key="4">
    <source>
        <dbReference type="Google" id="ProtNLM"/>
    </source>
</evidence>
<feature type="chain" id="PRO_5001980393" description="MD-2-related lipid-recognition domain-containing protein" evidence="1">
    <location>
        <begin position="17"/>
        <end position="144"/>
    </location>
</feature>
<feature type="signal peptide" evidence="1">
    <location>
        <begin position="1"/>
        <end position="16"/>
    </location>
</feature>